<reference evidence="4 5" key="1">
    <citation type="submission" date="2019-05" db="EMBL/GenBank/DDBJ databases">
        <title>Draft Whole-Genome sequence of the green sulfur bacterium Prosthecochloris vibrioformis DSM 260.</title>
        <authorList>
            <person name="Meyer T.E."/>
            <person name="Kyndt J.A."/>
        </authorList>
    </citation>
    <scope>NUCLEOTIDE SEQUENCE [LARGE SCALE GENOMIC DNA]</scope>
    <source>
        <strain evidence="4 5">DSM 260</strain>
    </source>
</reference>
<dbReference type="GO" id="GO:0009697">
    <property type="term" value="P:salicylic acid biosynthetic process"/>
    <property type="evidence" value="ECO:0007669"/>
    <property type="project" value="TreeGrafter"/>
</dbReference>
<evidence type="ECO:0000313" key="5">
    <source>
        <dbReference type="Proteomes" id="UP000309544"/>
    </source>
</evidence>
<evidence type="ECO:0000259" key="3">
    <source>
        <dbReference type="PROSITE" id="PS51168"/>
    </source>
</evidence>
<dbReference type="Gene3D" id="1.20.59.10">
    <property type="entry name" value="Chorismate mutase"/>
    <property type="match status" value="1"/>
</dbReference>
<name>A0A5C4S2G4_PROVB</name>
<dbReference type="RefSeq" id="WP_068868119.1">
    <property type="nucleotide sequence ID" value="NZ_VDCI01000001.1"/>
</dbReference>
<dbReference type="EMBL" id="VDCI01000001">
    <property type="protein sequence ID" value="TNJ37666.1"/>
    <property type="molecule type" value="Genomic_DNA"/>
</dbReference>
<sequence length="106" mass="12610">MSNSTINKEESWLELENWRKKIDELDHQLSELLCQRLNCAQNISDLKHRMGEQVLQPAREKEVLENVLNKADSELKAHALETIYRCIIEETRVFQHAWKQQRQHSS</sequence>
<dbReference type="EC" id="5.4.99.5" evidence="1"/>
<proteinExistence type="predicted"/>
<dbReference type="Pfam" id="PF01817">
    <property type="entry name" value="CM_2"/>
    <property type="match status" value="1"/>
</dbReference>
<dbReference type="GO" id="GO:0046417">
    <property type="term" value="P:chorismate metabolic process"/>
    <property type="evidence" value="ECO:0007669"/>
    <property type="project" value="InterPro"/>
</dbReference>
<organism evidence="4 5">
    <name type="scientific">Prosthecochloris vibrioformis</name>
    <name type="common">Chlorobium vibrioforme</name>
    <dbReference type="NCBI Taxonomy" id="1098"/>
    <lineage>
        <taxon>Bacteria</taxon>
        <taxon>Pseudomonadati</taxon>
        <taxon>Chlorobiota</taxon>
        <taxon>Chlorobiia</taxon>
        <taxon>Chlorobiales</taxon>
        <taxon>Chlorobiaceae</taxon>
        <taxon>Prosthecochloris</taxon>
    </lineage>
</organism>
<gene>
    <name evidence="4" type="ORF">FGF68_00315</name>
</gene>
<comment type="caution">
    <text evidence="4">The sequence shown here is derived from an EMBL/GenBank/DDBJ whole genome shotgun (WGS) entry which is preliminary data.</text>
</comment>
<keyword evidence="5" id="KW-1185">Reference proteome</keyword>
<dbReference type="InterPro" id="IPR002701">
    <property type="entry name" value="CM_II_prokaryot"/>
</dbReference>
<dbReference type="GO" id="GO:0004106">
    <property type="term" value="F:chorismate mutase activity"/>
    <property type="evidence" value="ECO:0007669"/>
    <property type="project" value="UniProtKB-EC"/>
</dbReference>
<protein>
    <recommendedName>
        <fullName evidence="1">chorismate mutase</fullName>
        <ecNumber evidence="1">5.4.99.5</ecNumber>
    </recommendedName>
</protein>
<evidence type="ECO:0000256" key="2">
    <source>
        <dbReference type="ARBA" id="ARBA00023235"/>
    </source>
</evidence>
<dbReference type="InterPro" id="IPR036979">
    <property type="entry name" value="CM_dom_sf"/>
</dbReference>
<accession>A0A5C4S2G4</accession>
<evidence type="ECO:0000256" key="1">
    <source>
        <dbReference type="ARBA" id="ARBA00012404"/>
    </source>
</evidence>
<dbReference type="AlphaFoldDB" id="A0A5C4S2G4"/>
<keyword evidence="2" id="KW-0413">Isomerase</keyword>
<dbReference type="SMART" id="SM00830">
    <property type="entry name" value="CM_2"/>
    <property type="match status" value="1"/>
</dbReference>
<feature type="domain" description="Chorismate mutase" evidence="3">
    <location>
        <begin position="9"/>
        <end position="99"/>
    </location>
</feature>
<dbReference type="Proteomes" id="UP000309544">
    <property type="component" value="Unassembled WGS sequence"/>
</dbReference>
<dbReference type="InterPro" id="IPR036263">
    <property type="entry name" value="Chorismate_II_sf"/>
</dbReference>
<evidence type="ECO:0000313" key="4">
    <source>
        <dbReference type="EMBL" id="TNJ37666.1"/>
    </source>
</evidence>
<dbReference type="PANTHER" id="PTHR38041">
    <property type="entry name" value="CHORISMATE MUTASE"/>
    <property type="match status" value="1"/>
</dbReference>
<dbReference type="PANTHER" id="PTHR38041:SF1">
    <property type="entry name" value="CHORISMATE MUTASE"/>
    <property type="match status" value="1"/>
</dbReference>
<dbReference type="InterPro" id="IPR051331">
    <property type="entry name" value="Chorismate_mutase-related"/>
</dbReference>
<dbReference type="SUPFAM" id="SSF48600">
    <property type="entry name" value="Chorismate mutase II"/>
    <property type="match status" value="1"/>
</dbReference>
<dbReference type="PROSITE" id="PS51168">
    <property type="entry name" value="CHORISMATE_MUT_2"/>
    <property type="match status" value="1"/>
</dbReference>